<accession>A0A5C5VZD0</accession>
<evidence type="ECO:0000313" key="2">
    <source>
        <dbReference type="EMBL" id="TWT43121.1"/>
    </source>
</evidence>
<dbReference type="Pfam" id="PF16586">
    <property type="entry name" value="DUF5060"/>
    <property type="match status" value="1"/>
</dbReference>
<sequence length="163" mass="17296">MKRRYTLVTQIRLEAEVLELRVMLAGDGFKDESVAAPSSVPAVASAVINDEARPWHKLTFDFEGPVTSETATVNPFTDCRLDVSFRHSASGETFVVPGYYAADGDVASTSATSGSVWRTDCAPNETGAWTYTASFRTGSIVAVADTLLAGASAGFFDGETGNL</sequence>
<dbReference type="Proteomes" id="UP000318995">
    <property type="component" value="Unassembled WGS sequence"/>
</dbReference>
<dbReference type="AlphaFoldDB" id="A0A5C5VZD0"/>
<dbReference type="InterPro" id="IPR032260">
    <property type="entry name" value="DUF5060"/>
</dbReference>
<reference evidence="2 3" key="1">
    <citation type="submission" date="2019-02" db="EMBL/GenBank/DDBJ databases">
        <title>Deep-cultivation of Planctomycetes and their phenomic and genomic characterization uncovers novel biology.</title>
        <authorList>
            <person name="Wiegand S."/>
            <person name="Jogler M."/>
            <person name="Boedeker C."/>
            <person name="Pinto D."/>
            <person name="Vollmers J."/>
            <person name="Rivas-Marin E."/>
            <person name="Kohn T."/>
            <person name="Peeters S.H."/>
            <person name="Heuer A."/>
            <person name="Rast P."/>
            <person name="Oberbeckmann S."/>
            <person name="Bunk B."/>
            <person name="Jeske O."/>
            <person name="Meyerdierks A."/>
            <person name="Storesund J.E."/>
            <person name="Kallscheuer N."/>
            <person name="Luecker S."/>
            <person name="Lage O.M."/>
            <person name="Pohl T."/>
            <person name="Merkel B.J."/>
            <person name="Hornburger P."/>
            <person name="Mueller R.-W."/>
            <person name="Bruemmer F."/>
            <person name="Labrenz M."/>
            <person name="Spormann A.M."/>
            <person name="Op Den Camp H."/>
            <person name="Overmann J."/>
            <person name="Amann R."/>
            <person name="Jetten M.S.M."/>
            <person name="Mascher T."/>
            <person name="Medema M.H."/>
            <person name="Devos D.P."/>
            <person name="Kaster A.-K."/>
            <person name="Ovreas L."/>
            <person name="Rohde M."/>
            <person name="Galperin M.Y."/>
            <person name="Jogler C."/>
        </authorList>
    </citation>
    <scope>NUCLEOTIDE SEQUENCE [LARGE SCALE GENOMIC DNA]</scope>
    <source>
        <strain evidence="2 3">Pla111</strain>
    </source>
</reference>
<evidence type="ECO:0000259" key="1">
    <source>
        <dbReference type="Pfam" id="PF16586"/>
    </source>
</evidence>
<dbReference type="EMBL" id="SJPH01000004">
    <property type="protein sequence ID" value="TWT43121.1"/>
    <property type="molecule type" value="Genomic_DNA"/>
</dbReference>
<keyword evidence="3" id="KW-1185">Reference proteome</keyword>
<gene>
    <name evidence="2" type="ORF">Pla111_20710</name>
</gene>
<proteinExistence type="predicted"/>
<dbReference type="InterPro" id="IPR013783">
    <property type="entry name" value="Ig-like_fold"/>
</dbReference>
<evidence type="ECO:0000313" key="3">
    <source>
        <dbReference type="Proteomes" id="UP000318995"/>
    </source>
</evidence>
<organism evidence="2 3">
    <name type="scientific">Botrimarina hoheduenensis</name>
    <dbReference type="NCBI Taxonomy" id="2528000"/>
    <lineage>
        <taxon>Bacteria</taxon>
        <taxon>Pseudomonadati</taxon>
        <taxon>Planctomycetota</taxon>
        <taxon>Planctomycetia</taxon>
        <taxon>Pirellulales</taxon>
        <taxon>Lacipirellulaceae</taxon>
        <taxon>Botrimarina</taxon>
    </lineage>
</organism>
<protein>
    <recommendedName>
        <fullName evidence="1">DUF5060 domain-containing protein</fullName>
    </recommendedName>
</protein>
<dbReference type="RefSeq" id="WP_197524934.1">
    <property type="nucleotide sequence ID" value="NZ_SJPH01000004.1"/>
</dbReference>
<name>A0A5C5VZD0_9BACT</name>
<comment type="caution">
    <text evidence="2">The sequence shown here is derived from an EMBL/GenBank/DDBJ whole genome shotgun (WGS) entry which is preliminary data.</text>
</comment>
<feature type="domain" description="DUF5060" evidence="1">
    <location>
        <begin position="53"/>
        <end position="136"/>
    </location>
</feature>
<dbReference type="Gene3D" id="2.60.40.10">
    <property type="entry name" value="Immunoglobulins"/>
    <property type="match status" value="1"/>
</dbReference>